<dbReference type="AlphaFoldDB" id="A0A0A7UW02"/>
<dbReference type="Proteomes" id="UP000030940">
    <property type="component" value="Chromosome"/>
</dbReference>
<reference evidence="2 3" key="1">
    <citation type="journal article" date="2015" name="Genome Announc.">
        <title>Genome Sequence of Borrelia chilensis VA1, a South American Member of the Lyme Borreliosis Group.</title>
        <authorList>
            <person name="Huang W."/>
            <person name="Ojaimi C."/>
            <person name="Fallon J.T."/>
            <person name="Travisany D."/>
            <person name="Maass A."/>
            <person name="Ivanova L."/>
            <person name="Tomova A."/>
            <person name="Gonzalez-Acuna D."/>
            <person name="Godfrey H.P."/>
            <person name="Cabello F.C."/>
        </authorList>
    </citation>
    <scope>NUCLEOTIDE SEQUENCE [LARGE SCALE GENOMIC DNA]</scope>
    <source>
        <strain evidence="2 3">VA1</strain>
    </source>
</reference>
<dbReference type="PROSITE" id="PS51257">
    <property type="entry name" value="PROKAR_LIPOPROTEIN"/>
    <property type="match status" value="1"/>
</dbReference>
<organism evidence="2 3">
    <name type="scientific">Borreliella chilensis</name>
    <dbReference type="NCBI Taxonomy" id="1245910"/>
    <lineage>
        <taxon>Bacteria</taxon>
        <taxon>Pseudomonadati</taxon>
        <taxon>Spirochaetota</taxon>
        <taxon>Spirochaetia</taxon>
        <taxon>Spirochaetales</taxon>
        <taxon>Borreliaceae</taxon>
        <taxon>Borreliella</taxon>
    </lineage>
</organism>
<keyword evidence="1" id="KW-0472">Membrane</keyword>
<evidence type="ECO:0000256" key="1">
    <source>
        <dbReference type="SAM" id="Phobius"/>
    </source>
</evidence>
<evidence type="ECO:0000313" key="2">
    <source>
        <dbReference type="EMBL" id="AJA90285.1"/>
    </source>
</evidence>
<evidence type="ECO:0008006" key="4">
    <source>
        <dbReference type="Google" id="ProtNLM"/>
    </source>
</evidence>
<keyword evidence="1" id="KW-0812">Transmembrane</keyword>
<dbReference type="STRING" id="1245910.OY14_02365"/>
<keyword evidence="1" id="KW-1133">Transmembrane helix</keyword>
<feature type="transmembrane region" description="Helical" evidence="1">
    <location>
        <begin position="6"/>
        <end position="27"/>
    </location>
</feature>
<dbReference type="HOGENOM" id="CLU_159797_0_0_12"/>
<dbReference type="EMBL" id="CP009910">
    <property type="protein sequence ID" value="AJA90285.1"/>
    <property type="molecule type" value="Genomic_DNA"/>
</dbReference>
<gene>
    <name evidence="2" type="ORF">OY14_02365</name>
</gene>
<sequence length="129" mass="14900">MKTQKVKLKLLTMLTIPNILIAFMSCMKTTAIKSKEHAQEITYLISVIKTNKKVEIVNYKSDSKNNLIITLRNKSREQINANSLAIFKEGSKTGELIREKLNGLETKTFHLKTKINSKRKNILYIFEKQ</sequence>
<dbReference type="KEGG" id="bchi:OY14_02365"/>
<evidence type="ECO:0000313" key="3">
    <source>
        <dbReference type="Proteomes" id="UP000030940"/>
    </source>
</evidence>
<keyword evidence="3" id="KW-1185">Reference proteome</keyword>
<proteinExistence type="predicted"/>
<name>A0A0A7UW02_9SPIR</name>
<accession>A0A0A7UW02</accession>
<protein>
    <recommendedName>
        <fullName evidence="4">Lipoprotein</fullName>
    </recommendedName>
</protein>